<name>A0A4Y2DY84_ARAVE</name>
<dbReference type="EMBL" id="BGPR01244641">
    <property type="protein sequence ID" value="GBM21830.1"/>
    <property type="molecule type" value="Genomic_DNA"/>
</dbReference>
<dbReference type="Proteomes" id="UP000499080">
    <property type="component" value="Unassembled WGS sequence"/>
</dbReference>
<comment type="caution">
    <text evidence="1">The sequence shown here is derived from an EMBL/GenBank/DDBJ whole genome shotgun (WGS) entry which is preliminary data.</text>
</comment>
<dbReference type="AlphaFoldDB" id="A0A4Y2DY84"/>
<proteinExistence type="predicted"/>
<dbReference type="EMBL" id="BGPR01244686">
    <property type="protein sequence ID" value="GBM21972.1"/>
    <property type="molecule type" value="Genomic_DNA"/>
</dbReference>
<evidence type="ECO:0000313" key="3">
    <source>
        <dbReference type="Proteomes" id="UP000499080"/>
    </source>
</evidence>
<reference evidence="1 3" key="1">
    <citation type="journal article" date="2019" name="Sci. Rep.">
        <title>Orb-weaving spider Araneus ventricosus genome elucidates the spidroin gene catalogue.</title>
        <authorList>
            <person name="Kono N."/>
            <person name="Nakamura H."/>
            <person name="Ohtoshi R."/>
            <person name="Moran D.A.P."/>
            <person name="Shinohara A."/>
            <person name="Yoshida Y."/>
            <person name="Fujiwara M."/>
            <person name="Mori M."/>
            <person name="Tomita M."/>
            <person name="Arakawa K."/>
        </authorList>
    </citation>
    <scope>NUCLEOTIDE SEQUENCE [LARGE SCALE GENOMIC DNA]</scope>
</reference>
<evidence type="ECO:0000313" key="1">
    <source>
        <dbReference type="EMBL" id="GBM21830.1"/>
    </source>
</evidence>
<gene>
    <name evidence="1" type="ORF">AVEN_236792_1</name>
    <name evidence="2" type="ORF">AVEN_75011_1</name>
</gene>
<keyword evidence="3" id="KW-1185">Reference proteome</keyword>
<protein>
    <submittedName>
        <fullName evidence="1">Uncharacterized protein</fullName>
    </submittedName>
</protein>
<evidence type="ECO:0000313" key="2">
    <source>
        <dbReference type="EMBL" id="GBM21972.1"/>
    </source>
</evidence>
<sequence>QEQLEIHRYFKPRESTLRSVFSEVDLMHLAHLNCDSSPQWHDMSEEYELEKEYHGFSPLAVPFIIIIQ</sequence>
<accession>A0A4Y2DY84</accession>
<organism evidence="1 3">
    <name type="scientific">Araneus ventricosus</name>
    <name type="common">Orbweaver spider</name>
    <name type="synonym">Epeira ventricosa</name>
    <dbReference type="NCBI Taxonomy" id="182803"/>
    <lineage>
        <taxon>Eukaryota</taxon>
        <taxon>Metazoa</taxon>
        <taxon>Ecdysozoa</taxon>
        <taxon>Arthropoda</taxon>
        <taxon>Chelicerata</taxon>
        <taxon>Arachnida</taxon>
        <taxon>Araneae</taxon>
        <taxon>Araneomorphae</taxon>
        <taxon>Entelegynae</taxon>
        <taxon>Araneoidea</taxon>
        <taxon>Araneidae</taxon>
        <taxon>Araneus</taxon>
    </lineage>
</organism>
<feature type="non-terminal residue" evidence="1">
    <location>
        <position position="1"/>
    </location>
</feature>